<accession>A0A1E7EWE0</accession>
<dbReference type="PANTHER" id="PTHR48100:SF44">
    <property type="entry name" value="PHOSPHATASE C1620.13-RELATED"/>
    <property type="match status" value="1"/>
</dbReference>
<dbReference type="Gene3D" id="3.40.50.1240">
    <property type="entry name" value="Phosphoglycerate mutase-like"/>
    <property type="match status" value="1"/>
</dbReference>
<dbReference type="KEGG" id="fcy:FRACYDRAFT_247745"/>
<evidence type="ECO:0000313" key="2">
    <source>
        <dbReference type="Proteomes" id="UP000095751"/>
    </source>
</evidence>
<dbReference type="SMART" id="SM00855">
    <property type="entry name" value="PGAM"/>
    <property type="match status" value="1"/>
</dbReference>
<dbReference type="GO" id="GO:0005829">
    <property type="term" value="C:cytosol"/>
    <property type="evidence" value="ECO:0007669"/>
    <property type="project" value="TreeGrafter"/>
</dbReference>
<gene>
    <name evidence="1" type="ORF">FRACYDRAFT_247745</name>
</gene>
<dbReference type="GO" id="GO:0016791">
    <property type="term" value="F:phosphatase activity"/>
    <property type="evidence" value="ECO:0007669"/>
    <property type="project" value="TreeGrafter"/>
</dbReference>
<evidence type="ECO:0000313" key="1">
    <source>
        <dbReference type="EMBL" id="OEU10134.1"/>
    </source>
</evidence>
<sequence length="269" mass="31036">MSNASLGSLADSVCSTVSSSDGLHRRRTIYLIRHGEAEHNVLEAKAQKKAKIAATKLNLSKDETYQLMEDARKSVLTDVNLRDAALTELGKQQARIASKKLINLISNRQIHHPTEAICSPLSRCLETCRILCDDVDISAHIRPEIAERRTLYPPDESKPIDKLLRYTRDDDRFIIDHIEQLSNKKINDEIVVRESKEMLRERASQFFDLLMECEHRHVLVVSHKGFLRELERGLFELEDSPLFENCELRIYQVIFSKGDRRLFNLERLA</sequence>
<dbReference type="InParanoid" id="A0A1E7EWE0"/>
<dbReference type="InterPro" id="IPR001345">
    <property type="entry name" value="PG/BPGM_mutase_AS"/>
</dbReference>
<dbReference type="SUPFAM" id="SSF53254">
    <property type="entry name" value="Phosphoglycerate mutase-like"/>
    <property type="match status" value="1"/>
</dbReference>
<proteinExistence type="predicted"/>
<dbReference type="PANTHER" id="PTHR48100">
    <property type="entry name" value="BROAD-SPECIFICITY PHOSPHATASE YOR283W-RELATED"/>
    <property type="match status" value="1"/>
</dbReference>
<dbReference type="Pfam" id="PF00300">
    <property type="entry name" value="His_Phos_1"/>
    <property type="match status" value="1"/>
</dbReference>
<organism evidence="1 2">
    <name type="scientific">Fragilariopsis cylindrus CCMP1102</name>
    <dbReference type="NCBI Taxonomy" id="635003"/>
    <lineage>
        <taxon>Eukaryota</taxon>
        <taxon>Sar</taxon>
        <taxon>Stramenopiles</taxon>
        <taxon>Ochrophyta</taxon>
        <taxon>Bacillariophyta</taxon>
        <taxon>Bacillariophyceae</taxon>
        <taxon>Bacillariophycidae</taxon>
        <taxon>Bacillariales</taxon>
        <taxon>Bacillariaceae</taxon>
        <taxon>Fragilariopsis</taxon>
    </lineage>
</organism>
<reference evidence="1 2" key="1">
    <citation type="submission" date="2016-09" db="EMBL/GenBank/DDBJ databases">
        <title>Extensive genetic diversity and differential bi-allelic expression allows diatom success in the polar Southern Ocean.</title>
        <authorList>
            <consortium name="DOE Joint Genome Institute"/>
            <person name="Mock T."/>
            <person name="Otillar R.P."/>
            <person name="Strauss J."/>
            <person name="Dupont C."/>
            <person name="Frickenhaus S."/>
            <person name="Maumus F."/>
            <person name="Mcmullan M."/>
            <person name="Sanges R."/>
            <person name="Schmutz J."/>
            <person name="Toseland A."/>
            <person name="Valas R."/>
            <person name="Veluchamy A."/>
            <person name="Ward B.J."/>
            <person name="Allen A."/>
            <person name="Barry K."/>
            <person name="Falciatore A."/>
            <person name="Ferrante M."/>
            <person name="Fortunato A.E."/>
            <person name="Gloeckner G."/>
            <person name="Gruber A."/>
            <person name="Hipkin R."/>
            <person name="Janech M."/>
            <person name="Kroth P."/>
            <person name="Leese F."/>
            <person name="Lindquist E."/>
            <person name="Lyon B.R."/>
            <person name="Martin J."/>
            <person name="Mayer C."/>
            <person name="Parker M."/>
            <person name="Quesneville H."/>
            <person name="Raymond J."/>
            <person name="Uhlig C."/>
            <person name="Valentin K.U."/>
            <person name="Worden A.Z."/>
            <person name="Armbrust E.V."/>
            <person name="Bowler C."/>
            <person name="Green B."/>
            <person name="Moulton V."/>
            <person name="Van Oosterhout C."/>
            <person name="Grigoriev I."/>
        </authorList>
    </citation>
    <scope>NUCLEOTIDE SEQUENCE [LARGE SCALE GENOMIC DNA]</scope>
    <source>
        <strain evidence="1 2">CCMP1102</strain>
    </source>
</reference>
<dbReference type="Proteomes" id="UP000095751">
    <property type="component" value="Unassembled WGS sequence"/>
</dbReference>
<name>A0A1E7EWE0_9STRA</name>
<keyword evidence="2" id="KW-1185">Reference proteome</keyword>
<dbReference type="InterPro" id="IPR029033">
    <property type="entry name" value="His_PPase_superfam"/>
</dbReference>
<dbReference type="CDD" id="cd07067">
    <property type="entry name" value="HP_PGM_like"/>
    <property type="match status" value="1"/>
</dbReference>
<protein>
    <submittedName>
        <fullName evidence="1">Phosphoglycerate mutase-like protein</fullName>
    </submittedName>
</protein>
<dbReference type="EMBL" id="KV784373">
    <property type="protein sequence ID" value="OEU10134.1"/>
    <property type="molecule type" value="Genomic_DNA"/>
</dbReference>
<dbReference type="InterPro" id="IPR013078">
    <property type="entry name" value="His_Pase_superF_clade-1"/>
</dbReference>
<dbReference type="AlphaFoldDB" id="A0A1E7EWE0"/>
<dbReference type="OrthoDB" id="496981at2759"/>
<dbReference type="InterPro" id="IPR050275">
    <property type="entry name" value="PGM_Phosphatase"/>
</dbReference>
<dbReference type="PROSITE" id="PS00175">
    <property type="entry name" value="PG_MUTASE"/>
    <property type="match status" value="1"/>
</dbReference>